<dbReference type="EMBL" id="BEWI01000031">
    <property type="protein sequence ID" value="GAY21358.1"/>
    <property type="molecule type" value="Genomic_DNA"/>
</dbReference>
<evidence type="ECO:0000256" key="13">
    <source>
        <dbReference type="ARBA" id="ARBA00023268"/>
    </source>
</evidence>
<comment type="subunit">
    <text evidence="17">Homotetramer.</text>
</comment>
<evidence type="ECO:0000259" key="20">
    <source>
        <dbReference type="PROSITE" id="PS51383"/>
    </source>
</evidence>
<dbReference type="SUPFAM" id="SSF53613">
    <property type="entry name" value="Ribokinase-like"/>
    <property type="match status" value="1"/>
</dbReference>
<comment type="catalytic activity">
    <reaction evidence="16 17 19">
        <text>(6S)-NADPHX + ADP = AMP + phosphate + NADPH + H(+)</text>
        <dbReference type="Rhea" id="RHEA:32235"/>
        <dbReference type="ChEBI" id="CHEBI:15378"/>
        <dbReference type="ChEBI" id="CHEBI:43474"/>
        <dbReference type="ChEBI" id="CHEBI:57783"/>
        <dbReference type="ChEBI" id="CHEBI:64076"/>
        <dbReference type="ChEBI" id="CHEBI:456215"/>
        <dbReference type="ChEBI" id="CHEBI:456216"/>
        <dbReference type="EC" id="4.2.1.136"/>
    </reaction>
</comment>
<dbReference type="PROSITE" id="PS01050">
    <property type="entry name" value="YJEF_C_2"/>
    <property type="match status" value="1"/>
</dbReference>
<feature type="binding site" evidence="18">
    <location>
        <position position="116"/>
    </location>
    <ligand>
        <name>K(+)</name>
        <dbReference type="ChEBI" id="CHEBI:29103"/>
    </ligand>
</feature>
<evidence type="ECO:0000256" key="3">
    <source>
        <dbReference type="ARBA" id="ARBA00006001"/>
    </source>
</evidence>
<comment type="catalytic activity">
    <reaction evidence="2 18 19">
        <text>(6R)-NADPHX = (6S)-NADPHX</text>
        <dbReference type="Rhea" id="RHEA:32227"/>
        <dbReference type="ChEBI" id="CHEBI:64076"/>
        <dbReference type="ChEBI" id="CHEBI:64077"/>
        <dbReference type="EC" id="5.1.99.6"/>
    </reaction>
</comment>
<dbReference type="InterPro" id="IPR029056">
    <property type="entry name" value="Ribokinase-like"/>
</dbReference>
<feature type="domain" description="YjeF N-terminal" evidence="21">
    <location>
        <begin position="13"/>
        <end position="206"/>
    </location>
</feature>
<proteinExistence type="inferred from homology"/>
<evidence type="ECO:0000256" key="19">
    <source>
        <dbReference type="PIRNR" id="PIRNR017184"/>
    </source>
</evidence>
<feature type="binding site" evidence="17">
    <location>
        <position position="409"/>
    </location>
    <ligand>
        <name>AMP</name>
        <dbReference type="ChEBI" id="CHEBI:456215"/>
    </ligand>
</feature>
<evidence type="ECO:0000256" key="15">
    <source>
        <dbReference type="ARBA" id="ARBA00048238"/>
    </source>
</evidence>
<comment type="cofactor">
    <cofactor evidence="18 19">
        <name>K(+)</name>
        <dbReference type="ChEBI" id="CHEBI:29103"/>
    </cofactor>
    <text evidence="18 19">Binds 1 potassium ion per subunit.</text>
</comment>
<sequence>MMRMHAILTAAEMRRAEQAVIAAGIPEYMLMERAGAAAAEIIWRAGGKRDLLVLCGPGNNGGDGFVIARLLRARSVPVRVAALGESRTDSSMKAREAWGGPVEAFLDAAPATQIVDALFGTGLSRGLDWAIAAKLRALTEQASFSYAVDLPSGVQTDRGELLSDVPVMGVCVALGALKPAHMLQPAAGCWRRLVCADIGIVASGAKIHRLAPPQLHPPAPDAHKYSRGLVAVVGGEMAGAGLLASQAAARAGSGMVRHLVQGLVHLGPGAIVTQQADKAGDVARSLNDDRFRAILVGPGLGRGSEASDRLKAVLAAGHPLVLDADALVLLGEEGVDAIPQGSVLTPHEGEFVRLFGNLPGSKVERALEAAKRTRATLIYKGSDSIVASPDGRAVLSPPGSSWLSTAGTGDVLAGLVAARLAVTGDGFQAACEALWLHGEAARRAGAAFIADDLLAELPAAIASRL</sequence>
<comment type="similarity">
    <text evidence="17">Belongs to the NnrD/CARKD family.</text>
</comment>
<reference evidence="22 23" key="1">
    <citation type="journal article" date="2013" name="Biodegradation">
        <title>Occurrence of 4-tert-butylphenol (4-t-BP) biodegradation in an aquatic sample caused by the presence of Spirodela polyrrhiza and isolation of a 4-t-BP-utilizing bacterium.</title>
        <authorList>
            <person name="Ogata Y."/>
            <person name="Toyama T."/>
            <person name="Yu N."/>
            <person name="Wang X."/>
            <person name="Sei K."/>
            <person name="Ike M."/>
        </authorList>
    </citation>
    <scope>NUCLEOTIDE SEQUENCE [LARGE SCALE GENOMIC DNA]</scope>
    <source>
        <strain evidence="22 23">OMI</strain>
    </source>
</reference>
<evidence type="ECO:0000256" key="1">
    <source>
        <dbReference type="ARBA" id="ARBA00000013"/>
    </source>
</evidence>
<keyword evidence="13" id="KW-0511">Multifunctional enzyme</keyword>
<evidence type="ECO:0000256" key="14">
    <source>
        <dbReference type="ARBA" id="ARBA00025153"/>
    </source>
</evidence>
<feature type="binding site" evidence="18">
    <location>
        <begin position="59"/>
        <end position="63"/>
    </location>
    <ligand>
        <name>(6S)-NADPHX</name>
        <dbReference type="ChEBI" id="CHEBI:64076"/>
    </ligand>
</feature>
<dbReference type="PROSITE" id="PS51383">
    <property type="entry name" value="YJEF_C_3"/>
    <property type="match status" value="1"/>
</dbReference>
<feature type="binding site" evidence="18">
    <location>
        <begin position="120"/>
        <end position="126"/>
    </location>
    <ligand>
        <name>(6S)-NADPHX</name>
        <dbReference type="ChEBI" id="CHEBI:64076"/>
    </ligand>
</feature>
<comment type="function">
    <text evidence="18">Catalyzes the epimerization of the S- and R-forms of NAD(P)HX, a damaged form of NAD(P)H that is a result of enzymatic or heat-dependent hydration. This is a prerequisite for the S-specific NAD(P)H-hydrate dehydratase to allow the repair of both epimers of NAD(P)HX.</text>
</comment>
<evidence type="ECO:0000256" key="10">
    <source>
        <dbReference type="ARBA" id="ARBA00023027"/>
    </source>
</evidence>
<dbReference type="HAMAP" id="MF_01965">
    <property type="entry name" value="NADHX_dehydratase"/>
    <property type="match status" value="1"/>
</dbReference>
<feature type="binding site" evidence="17">
    <location>
        <begin position="380"/>
        <end position="384"/>
    </location>
    <ligand>
        <name>AMP</name>
        <dbReference type="ChEBI" id="CHEBI:456215"/>
    </ligand>
</feature>
<dbReference type="GO" id="GO:0046496">
    <property type="term" value="P:nicotinamide nucleotide metabolic process"/>
    <property type="evidence" value="ECO:0007669"/>
    <property type="project" value="UniProtKB-UniRule"/>
</dbReference>
<evidence type="ECO:0000256" key="7">
    <source>
        <dbReference type="ARBA" id="ARBA00022840"/>
    </source>
</evidence>
<comment type="catalytic activity">
    <reaction evidence="1 18 19">
        <text>(6R)-NADHX = (6S)-NADHX</text>
        <dbReference type="Rhea" id="RHEA:32215"/>
        <dbReference type="ChEBI" id="CHEBI:64074"/>
        <dbReference type="ChEBI" id="CHEBI:64075"/>
        <dbReference type="EC" id="5.1.99.6"/>
    </reaction>
</comment>
<feature type="binding site" evidence="17">
    <location>
        <position position="410"/>
    </location>
    <ligand>
        <name>(6S)-NADPHX</name>
        <dbReference type="ChEBI" id="CHEBI:64076"/>
    </ligand>
</feature>
<keyword evidence="5 18" id="KW-0479">Metal-binding</keyword>
<keyword evidence="8 17" id="KW-0521">NADP</keyword>
<dbReference type="GO" id="GO:0005524">
    <property type="term" value="F:ATP binding"/>
    <property type="evidence" value="ECO:0007669"/>
    <property type="project" value="UniProtKB-UniRule"/>
</dbReference>
<dbReference type="SUPFAM" id="SSF64153">
    <property type="entry name" value="YjeF N-terminal domain-like"/>
    <property type="match status" value="1"/>
</dbReference>
<dbReference type="PANTHER" id="PTHR12592">
    <property type="entry name" value="ATP-DEPENDENT (S)-NAD(P)H-HYDRATE DEHYDRATASE FAMILY MEMBER"/>
    <property type="match status" value="1"/>
</dbReference>
<keyword evidence="11 18" id="KW-0413">Isomerase</keyword>
<evidence type="ECO:0000313" key="23">
    <source>
        <dbReference type="Proteomes" id="UP000221538"/>
    </source>
</evidence>
<feature type="binding site" evidence="17">
    <location>
        <position position="347"/>
    </location>
    <ligand>
        <name>(6S)-NADPHX</name>
        <dbReference type="ChEBI" id="CHEBI:64076"/>
    </ligand>
</feature>
<dbReference type="Pfam" id="PF03853">
    <property type="entry name" value="YjeF_N"/>
    <property type="match status" value="1"/>
</dbReference>
<dbReference type="GO" id="GO:0046872">
    <property type="term" value="F:metal ion binding"/>
    <property type="evidence" value="ECO:0007669"/>
    <property type="project" value="UniProtKB-UniRule"/>
</dbReference>
<comment type="caution">
    <text evidence="22">The sequence shown here is derived from an EMBL/GenBank/DDBJ whole genome shotgun (WGS) entry which is preliminary data.</text>
</comment>
<dbReference type="Gene3D" id="3.40.50.10260">
    <property type="entry name" value="YjeF N-terminal domain"/>
    <property type="match status" value="1"/>
</dbReference>
<dbReference type="AlphaFoldDB" id="A0A292ZE13"/>
<comment type="similarity">
    <text evidence="18">Belongs to the NnrE/AIBP family.</text>
</comment>
<dbReference type="Pfam" id="PF01256">
    <property type="entry name" value="Carb_kinase"/>
    <property type="match status" value="1"/>
</dbReference>
<comment type="similarity">
    <text evidence="3 19">In the N-terminal section; belongs to the NnrE/AIBP family.</text>
</comment>
<feature type="binding site" evidence="17">
    <location>
        <position position="240"/>
    </location>
    <ligand>
        <name>(6S)-NADPHX</name>
        <dbReference type="ChEBI" id="CHEBI:64076"/>
    </ligand>
</feature>
<evidence type="ECO:0000256" key="16">
    <source>
        <dbReference type="ARBA" id="ARBA00049209"/>
    </source>
</evidence>
<evidence type="ECO:0000256" key="17">
    <source>
        <dbReference type="HAMAP-Rule" id="MF_01965"/>
    </source>
</evidence>
<protein>
    <recommendedName>
        <fullName evidence="19">Bifunctional NAD(P)H-hydrate repair enzyme</fullName>
    </recommendedName>
    <alternativeName>
        <fullName evidence="19">Nicotinamide nucleotide repair protein</fullName>
    </alternativeName>
    <domain>
        <recommendedName>
            <fullName evidence="19">ADP-dependent (S)-NAD(P)H-hydrate dehydratase</fullName>
            <ecNumber evidence="19">4.2.1.136</ecNumber>
        </recommendedName>
        <alternativeName>
            <fullName evidence="19">ADP-dependent NAD(P)HX dehydratase</fullName>
        </alternativeName>
    </domain>
    <domain>
        <recommendedName>
            <fullName evidence="19">NAD(P)H-hydrate epimerase</fullName>
            <ecNumber evidence="19">5.1.99.6</ecNumber>
        </recommendedName>
    </domain>
</protein>
<keyword evidence="12 17" id="KW-0456">Lyase</keyword>
<feature type="binding site" evidence="17">
    <location>
        <position position="299"/>
    </location>
    <ligand>
        <name>(6S)-NADPHX</name>
        <dbReference type="ChEBI" id="CHEBI:64076"/>
    </ligand>
</feature>
<dbReference type="PIRSF" id="PIRSF017184">
    <property type="entry name" value="Nnr"/>
    <property type="match status" value="1"/>
</dbReference>
<dbReference type="InterPro" id="IPR000631">
    <property type="entry name" value="CARKD"/>
</dbReference>
<dbReference type="HAMAP" id="MF_01966">
    <property type="entry name" value="NADHX_epimerase"/>
    <property type="match status" value="1"/>
</dbReference>
<comment type="catalytic activity">
    <reaction evidence="15 17 19">
        <text>(6S)-NADHX + ADP = AMP + phosphate + NADH + H(+)</text>
        <dbReference type="Rhea" id="RHEA:32223"/>
        <dbReference type="ChEBI" id="CHEBI:15378"/>
        <dbReference type="ChEBI" id="CHEBI:43474"/>
        <dbReference type="ChEBI" id="CHEBI:57945"/>
        <dbReference type="ChEBI" id="CHEBI:64074"/>
        <dbReference type="ChEBI" id="CHEBI:456215"/>
        <dbReference type="ChEBI" id="CHEBI:456216"/>
        <dbReference type="EC" id="4.2.1.136"/>
    </reaction>
</comment>
<dbReference type="Proteomes" id="UP000221538">
    <property type="component" value="Unassembled WGS sequence"/>
</dbReference>
<feature type="binding site" evidence="18">
    <location>
        <position position="149"/>
    </location>
    <ligand>
        <name>(6S)-NADPHX</name>
        <dbReference type="ChEBI" id="CHEBI:64076"/>
    </ligand>
</feature>
<evidence type="ECO:0000256" key="5">
    <source>
        <dbReference type="ARBA" id="ARBA00022723"/>
    </source>
</evidence>
<evidence type="ECO:0000256" key="18">
    <source>
        <dbReference type="HAMAP-Rule" id="MF_01966"/>
    </source>
</evidence>
<evidence type="ECO:0000256" key="8">
    <source>
        <dbReference type="ARBA" id="ARBA00022857"/>
    </source>
</evidence>
<evidence type="ECO:0000256" key="12">
    <source>
        <dbReference type="ARBA" id="ARBA00023239"/>
    </source>
</evidence>
<comment type="caution">
    <text evidence="18">Lacks conserved residue(s) required for the propagation of feature annotation.</text>
</comment>
<reference evidence="22 23" key="2">
    <citation type="journal article" date="2013" name="Environ. Sci. Technol.">
        <title>The 4-tert-butylphenol-utilizing bacterium Sphingobium fuliginis OMI can degrade bisphenols via phenolic ring hydroxylation and meta-cleavage pathway.</title>
        <authorList>
            <person name="Ogata Y."/>
            <person name="Goda S."/>
            <person name="Toyama T."/>
            <person name="Sei K."/>
            <person name="Ike M."/>
        </authorList>
    </citation>
    <scope>NUCLEOTIDE SEQUENCE [LARGE SCALE GENOMIC DNA]</scope>
    <source>
        <strain evidence="22 23">OMI</strain>
    </source>
</reference>
<dbReference type="NCBIfam" id="TIGR00197">
    <property type="entry name" value="yjeF_nterm"/>
    <property type="match status" value="1"/>
</dbReference>
<dbReference type="PROSITE" id="PS51385">
    <property type="entry name" value="YJEF_N"/>
    <property type="match status" value="1"/>
</dbReference>
<dbReference type="InterPro" id="IPR017953">
    <property type="entry name" value="Carbohydrate_kinase_pred_CS"/>
</dbReference>
<comment type="cofactor">
    <cofactor evidence="17">
        <name>Mg(2+)</name>
        <dbReference type="ChEBI" id="CHEBI:18420"/>
    </cofactor>
</comment>
<evidence type="ECO:0000259" key="21">
    <source>
        <dbReference type="PROSITE" id="PS51385"/>
    </source>
</evidence>
<gene>
    <name evidence="18" type="primary">nnrE</name>
    <name evidence="17" type="synonym">nnrD</name>
    <name evidence="22" type="ORF">SFOMI_1898</name>
</gene>
<feature type="domain" description="YjeF C-terminal" evidence="20">
    <location>
        <begin position="207"/>
        <end position="464"/>
    </location>
</feature>
<feature type="binding site" evidence="18">
    <location>
        <position position="152"/>
    </location>
    <ligand>
        <name>K(+)</name>
        <dbReference type="ChEBI" id="CHEBI:29103"/>
    </ligand>
</feature>
<keyword evidence="7 17" id="KW-0067">ATP-binding</keyword>
<accession>A0A292ZE13</accession>
<dbReference type="InterPro" id="IPR004443">
    <property type="entry name" value="YjeF_N_dom"/>
</dbReference>
<feature type="binding site" evidence="18">
    <location>
        <position position="60"/>
    </location>
    <ligand>
        <name>K(+)</name>
        <dbReference type="ChEBI" id="CHEBI:29103"/>
    </ligand>
</feature>
<dbReference type="EC" id="4.2.1.136" evidence="19"/>
<dbReference type="CDD" id="cd01171">
    <property type="entry name" value="YXKO-related"/>
    <property type="match status" value="1"/>
</dbReference>
<name>A0A292ZE13_SPHSA</name>
<comment type="similarity">
    <text evidence="4 19">In the C-terminal section; belongs to the NnrD/CARKD family.</text>
</comment>
<keyword evidence="9 18" id="KW-0630">Potassium</keyword>
<dbReference type="Gene3D" id="3.40.1190.20">
    <property type="match status" value="1"/>
</dbReference>
<dbReference type="GO" id="GO:0110051">
    <property type="term" value="P:metabolite repair"/>
    <property type="evidence" value="ECO:0007669"/>
    <property type="project" value="TreeGrafter"/>
</dbReference>
<evidence type="ECO:0000256" key="2">
    <source>
        <dbReference type="ARBA" id="ARBA00000909"/>
    </source>
</evidence>
<evidence type="ECO:0000256" key="11">
    <source>
        <dbReference type="ARBA" id="ARBA00023235"/>
    </source>
</evidence>
<dbReference type="NCBIfam" id="TIGR00196">
    <property type="entry name" value="yjeF_cterm"/>
    <property type="match status" value="1"/>
</dbReference>
<dbReference type="InterPro" id="IPR030677">
    <property type="entry name" value="Nnr"/>
</dbReference>
<dbReference type="PANTHER" id="PTHR12592:SF0">
    <property type="entry name" value="ATP-DEPENDENT (S)-NAD(P)H-HYDRATE DEHYDRATASE"/>
    <property type="match status" value="1"/>
</dbReference>
<evidence type="ECO:0000256" key="6">
    <source>
        <dbReference type="ARBA" id="ARBA00022741"/>
    </source>
</evidence>
<dbReference type="InterPro" id="IPR036652">
    <property type="entry name" value="YjeF_N_dom_sf"/>
</dbReference>
<evidence type="ECO:0000256" key="9">
    <source>
        <dbReference type="ARBA" id="ARBA00022958"/>
    </source>
</evidence>
<dbReference type="GO" id="GO:0052856">
    <property type="term" value="F:NAD(P)HX epimerase activity"/>
    <property type="evidence" value="ECO:0007669"/>
    <property type="project" value="UniProtKB-UniRule"/>
</dbReference>
<keyword evidence="6 17" id="KW-0547">Nucleotide-binding</keyword>
<comment type="function">
    <text evidence="14 19">Bifunctional enzyme that catalyzes the epimerization of the S- and R-forms of NAD(P)HX and the dehydration of the S-form of NAD(P)HX at the expense of ADP, which is converted to AMP. This allows the repair of both epimers of NAD(P)HX, a damaged form of NAD(P)H that is a result of enzymatic or heat-dependent hydration.</text>
</comment>
<dbReference type="EC" id="5.1.99.6" evidence="19"/>
<organism evidence="22 23">
    <name type="scientific">Sphingobium fuliginis (strain ATCC 27551)</name>
    <dbReference type="NCBI Taxonomy" id="336203"/>
    <lineage>
        <taxon>Bacteria</taxon>
        <taxon>Pseudomonadati</taxon>
        <taxon>Pseudomonadota</taxon>
        <taxon>Alphaproteobacteria</taxon>
        <taxon>Sphingomonadales</taxon>
        <taxon>Sphingomonadaceae</taxon>
        <taxon>Sphingobium</taxon>
    </lineage>
</organism>
<dbReference type="GO" id="GO:0052855">
    <property type="term" value="F:ADP-dependent NAD(P)H-hydrate dehydratase activity"/>
    <property type="evidence" value="ECO:0007669"/>
    <property type="project" value="UniProtKB-UniRule"/>
</dbReference>
<comment type="function">
    <text evidence="17">Catalyzes the dehydration of the S-form of NAD(P)HX at the expense of ADP, which is converted to AMP. Together with NAD(P)HX epimerase, which catalyzes the epimerization of the S- and R-forms, the enzyme allows the repair of both epimers of NAD(P)HX, a damaged form of NAD(P)H that is a result of enzymatic or heat-dependent hydration.</text>
</comment>
<evidence type="ECO:0000256" key="4">
    <source>
        <dbReference type="ARBA" id="ARBA00009524"/>
    </source>
</evidence>
<keyword evidence="10 17" id="KW-0520">NAD</keyword>
<evidence type="ECO:0000313" key="22">
    <source>
        <dbReference type="EMBL" id="GAY21358.1"/>
    </source>
</evidence>